<organism evidence="4 5">
    <name type="scientific">Rheinheimera tilapiae</name>
    <dbReference type="NCBI Taxonomy" id="875043"/>
    <lineage>
        <taxon>Bacteria</taxon>
        <taxon>Pseudomonadati</taxon>
        <taxon>Pseudomonadota</taxon>
        <taxon>Gammaproteobacteria</taxon>
        <taxon>Chromatiales</taxon>
        <taxon>Chromatiaceae</taxon>
        <taxon>Rheinheimera</taxon>
    </lineage>
</organism>
<evidence type="ECO:0000256" key="2">
    <source>
        <dbReference type="SAM" id="SignalP"/>
    </source>
</evidence>
<evidence type="ECO:0000313" key="4">
    <source>
        <dbReference type="EMBL" id="MFC0048003.1"/>
    </source>
</evidence>
<dbReference type="PANTHER" id="PTHR42951">
    <property type="entry name" value="METALLO-BETA-LACTAMASE DOMAIN-CONTAINING"/>
    <property type="match status" value="1"/>
</dbReference>
<keyword evidence="2" id="KW-0732">Signal</keyword>
<dbReference type="Proteomes" id="UP001589813">
    <property type="component" value="Unassembled WGS sequence"/>
</dbReference>
<name>A0ABV6BAV3_9GAMM</name>
<comment type="caution">
    <text evidence="4">The sequence shown here is derived from an EMBL/GenBank/DDBJ whole genome shotgun (WGS) entry which is preliminary data.</text>
</comment>
<dbReference type="CDD" id="cd16282">
    <property type="entry name" value="metallo-hydrolase-like_MBL-fold"/>
    <property type="match status" value="1"/>
</dbReference>
<dbReference type="PANTHER" id="PTHR42951:SF4">
    <property type="entry name" value="ACYL-COENZYME A THIOESTERASE MBLAC2"/>
    <property type="match status" value="1"/>
</dbReference>
<dbReference type="Gene3D" id="3.60.15.10">
    <property type="entry name" value="Ribonuclease Z/Hydroxyacylglutathione hydrolase-like"/>
    <property type="match status" value="1"/>
</dbReference>
<dbReference type="RefSeq" id="WP_377241779.1">
    <property type="nucleotide sequence ID" value="NZ_JBHLXP010000001.1"/>
</dbReference>
<evidence type="ECO:0000313" key="5">
    <source>
        <dbReference type="Proteomes" id="UP001589813"/>
    </source>
</evidence>
<comment type="similarity">
    <text evidence="1">Belongs to the metallo-beta-lactamase superfamily. Class-B beta-lactamase family.</text>
</comment>
<dbReference type="InterPro" id="IPR036866">
    <property type="entry name" value="RibonucZ/Hydroxyglut_hydro"/>
</dbReference>
<dbReference type="InterPro" id="IPR001279">
    <property type="entry name" value="Metallo-B-lactamas"/>
</dbReference>
<evidence type="ECO:0000256" key="1">
    <source>
        <dbReference type="ARBA" id="ARBA00005250"/>
    </source>
</evidence>
<feature type="signal peptide" evidence="2">
    <location>
        <begin position="1"/>
        <end position="25"/>
    </location>
</feature>
<evidence type="ECO:0000259" key="3">
    <source>
        <dbReference type="SMART" id="SM00849"/>
    </source>
</evidence>
<sequence>MTTSIRLFPVFALLGSALFVSSAWAADAPKVTSQQLAPQLYLVKGSGGNIAAMLGKDGALIIDAQFAATAPLVKAELDRLQSGVSVNTLVNTHFHKDHTDGNAALAGGARIIAHQAVLTRLQSDAKFNQAGLPTETFSGEKTLSLNGQQVMLRTMPVSHTDGDLVVWFKAQNVLHMGDLFFADRFPFIDLNSGGSVAGYIANTKTILSQVNDTTKIIPGHGDLMDKAGLQRFLTMMEQTLAEVQAMKAQGLSADQAVTKGLSAQWKKWSWNFITEEKWIRTLYQA</sequence>
<dbReference type="SMART" id="SM00849">
    <property type="entry name" value="Lactamase_B"/>
    <property type="match status" value="1"/>
</dbReference>
<proteinExistence type="inferred from homology"/>
<gene>
    <name evidence="4" type="ORF">ACFFJP_06850</name>
</gene>
<reference evidence="4 5" key="1">
    <citation type="submission" date="2024-09" db="EMBL/GenBank/DDBJ databases">
        <authorList>
            <person name="Sun Q."/>
            <person name="Mori K."/>
        </authorList>
    </citation>
    <scope>NUCLEOTIDE SEQUENCE [LARGE SCALE GENOMIC DNA]</scope>
    <source>
        <strain evidence="4 5">KCTC 23315</strain>
    </source>
</reference>
<keyword evidence="5" id="KW-1185">Reference proteome</keyword>
<dbReference type="SUPFAM" id="SSF56281">
    <property type="entry name" value="Metallo-hydrolase/oxidoreductase"/>
    <property type="match status" value="1"/>
</dbReference>
<dbReference type="Pfam" id="PF00753">
    <property type="entry name" value="Lactamase_B"/>
    <property type="match status" value="1"/>
</dbReference>
<feature type="domain" description="Metallo-beta-lactamase" evidence="3">
    <location>
        <begin position="47"/>
        <end position="220"/>
    </location>
</feature>
<feature type="chain" id="PRO_5045258067" evidence="2">
    <location>
        <begin position="26"/>
        <end position="285"/>
    </location>
</feature>
<protein>
    <submittedName>
        <fullName evidence="4">MBL fold metallo-hydrolase</fullName>
    </submittedName>
</protein>
<accession>A0ABV6BAV3</accession>
<dbReference type="EMBL" id="JBHLXP010000001">
    <property type="protein sequence ID" value="MFC0048003.1"/>
    <property type="molecule type" value="Genomic_DNA"/>
</dbReference>
<dbReference type="InterPro" id="IPR050855">
    <property type="entry name" value="NDM-1-like"/>
</dbReference>